<keyword evidence="2" id="KW-0472">Membrane</keyword>
<accession>A0ABR0BPB2</accession>
<keyword evidence="5" id="KW-1185">Reference proteome</keyword>
<proteinExistence type="predicted"/>
<protein>
    <recommendedName>
        <fullName evidence="3">SCP domain-containing protein</fullName>
    </recommendedName>
</protein>
<evidence type="ECO:0000256" key="1">
    <source>
        <dbReference type="SAM" id="MobiDB-lite"/>
    </source>
</evidence>
<dbReference type="InterPro" id="IPR035940">
    <property type="entry name" value="CAP_sf"/>
</dbReference>
<name>A0ABR0BPB2_PURLI</name>
<sequence length="328" mass="35773">MWTREDLTGKERPQQSNDGIVREAVADGSRKRNMRAPSWEGTVPGVVRQRGAASASAAASAVETPMSKRTLDSPVNQMELGGCRTSCPLLKEPLLAATWKQLSATHSSNGTKLARISYPPVVLSFCLAFDLSSPTRTSPDLAADLVQLLRILVSTARMHRVTCLVSLLLLVGSALAATLYEDLSHAFAMVNAARQAKGIPKLSWDANLASDAQAWANAMATDMVKFSHAPSQYRQNQGENIYDRESGQGDVEYDNPVTTAMQGWLSQAPLYDDKPVTGNEKWLHWSQCMWSNTTSIGCARAYSISVAYKVYDVCRFSPPGNIVGEKPF</sequence>
<reference evidence="4 5" key="1">
    <citation type="journal article" date="2024" name="Microbiol. Resour. Announc.">
        <title>Genome annotations for the ascomycete fungi Trichoderma harzianum, Trichoderma aggressivum, and Purpureocillium lilacinum.</title>
        <authorList>
            <person name="Beijen E.P.W."/>
            <person name="Ohm R.A."/>
        </authorList>
    </citation>
    <scope>NUCLEOTIDE SEQUENCE [LARGE SCALE GENOMIC DNA]</scope>
    <source>
        <strain evidence="4 5">CBS 150709</strain>
    </source>
</reference>
<evidence type="ECO:0000313" key="5">
    <source>
        <dbReference type="Proteomes" id="UP001287286"/>
    </source>
</evidence>
<evidence type="ECO:0000313" key="4">
    <source>
        <dbReference type="EMBL" id="KAK4085761.1"/>
    </source>
</evidence>
<keyword evidence="2" id="KW-1133">Transmembrane helix</keyword>
<dbReference type="Pfam" id="PF00188">
    <property type="entry name" value="CAP"/>
    <property type="match status" value="1"/>
</dbReference>
<feature type="compositionally biased region" description="Basic and acidic residues" evidence="1">
    <location>
        <begin position="1"/>
        <end position="13"/>
    </location>
</feature>
<feature type="region of interest" description="Disordered" evidence="1">
    <location>
        <begin position="1"/>
        <end position="41"/>
    </location>
</feature>
<dbReference type="PANTHER" id="PTHR10334">
    <property type="entry name" value="CYSTEINE-RICH SECRETORY PROTEIN-RELATED"/>
    <property type="match status" value="1"/>
</dbReference>
<feature type="domain" description="SCP" evidence="3">
    <location>
        <begin position="181"/>
        <end position="324"/>
    </location>
</feature>
<gene>
    <name evidence="4" type="ORF">Purlil1_9921</name>
</gene>
<dbReference type="EMBL" id="JAWRVI010000047">
    <property type="protein sequence ID" value="KAK4085761.1"/>
    <property type="molecule type" value="Genomic_DNA"/>
</dbReference>
<dbReference type="Proteomes" id="UP001287286">
    <property type="component" value="Unassembled WGS sequence"/>
</dbReference>
<feature type="compositionally biased region" description="Basic and acidic residues" evidence="1">
    <location>
        <begin position="20"/>
        <end position="30"/>
    </location>
</feature>
<dbReference type="PRINTS" id="PR00837">
    <property type="entry name" value="V5TPXLIKE"/>
</dbReference>
<dbReference type="InterPro" id="IPR014044">
    <property type="entry name" value="CAP_dom"/>
</dbReference>
<feature type="transmembrane region" description="Helical" evidence="2">
    <location>
        <begin position="161"/>
        <end position="180"/>
    </location>
</feature>
<comment type="caution">
    <text evidence="4">The sequence shown here is derived from an EMBL/GenBank/DDBJ whole genome shotgun (WGS) entry which is preliminary data.</text>
</comment>
<evidence type="ECO:0000259" key="3">
    <source>
        <dbReference type="SMART" id="SM00198"/>
    </source>
</evidence>
<dbReference type="Gene3D" id="3.40.33.10">
    <property type="entry name" value="CAP"/>
    <property type="match status" value="1"/>
</dbReference>
<dbReference type="SUPFAM" id="SSF55797">
    <property type="entry name" value="PR-1-like"/>
    <property type="match status" value="1"/>
</dbReference>
<dbReference type="InterPro" id="IPR001283">
    <property type="entry name" value="CRISP-related"/>
</dbReference>
<evidence type="ECO:0000256" key="2">
    <source>
        <dbReference type="SAM" id="Phobius"/>
    </source>
</evidence>
<organism evidence="4 5">
    <name type="scientific">Purpureocillium lilacinum</name>
    <name type="common">Paecilomyces lilacinus</name>
    <dbReference type="NCBI Taxonomy" id="33203"/>
    <lineage>
        <taxon>Eukaryota</taxon>
        <taxon>Fungi</taxon>
        <taxon>Dikarya</taxon>
        <taxon>Ascomycota</taxon>
        <taxon>Pezizomycotina</taxon>
        <taxon>Sordariomycetes</taxon>
        <taxon>Hypocreomycetidae</taxon>
        <taxon>Hypocreales</taxon>
        <taxon>Ophiocordycipitaceae</taxon>
        <taxon>Purpureocillium</taxon>
    </lineage>
</organism>
<dbReference type="SMART" id="SM00198">
    <property type="entry name" value="SCP"/>
    <property type="match status" value="1"/>
</dbReference>
<keyword evidence="2" id="KW-0812">Transmembrane</keyword>